<dbReference type="Proteomes" id="UP000185812">
    <property type="component" value="Unassembled WGS sequence"/>
</dbReference>
<name>A0A1M6XVS7_9BACT</name>
<sequence length="265" mass="28673">MHIPWVAAGLLAGNAALLQIPLSKPLLVLEATGAWVVYLLDRALNIGPEDLVNQPERVAWWRRQQKLLRGGLAIAGLLIGWAALHVQASTLVAGAGLGLIGLLYMLPGVRLKQWGIAKPILIAGTWSLGTTLLLPLEAGRALGANLWLLTGYRLLWILPNPLLADWPDRQGDRVAGIRTPAVRWNYKTLRNGALLLLLGALSIGLILIIRLGRAEAAIDLMGVLCSGMLIMASRAEPSEVQLIILDLLLCWPVFTMLALTLSRSL</sequence>
<comment type="subcellular location">
    <subcellularLocation>
        <location evidence="1">Membrane</location>
        <topology evidence="1">Multi-pass membrane protein</topology>
    </subcellularLocation>
</comment>
<dbReference type="GO" id="GO:0016765">
    <property type="term" value="F:transferase activity, transferring alkyl or aryl (other than methyl) groups"/>
    <property type="evidence" value="ECO:0007669"/>
    <property type="project" value="InterPro"/>
</dbReference>
<dbReference type="AlphaFoldDB" id="A0A1M6XVS7"/>
<dbReference type="InterPro" id="IPR000537">
    <property type="entry name" value="UbiA_prenyltransferase"/>
</dbReference>
<evidence type="ECO:0000256" key="1">
    <source>
        <dbReference type="ARBA" id="ARBA00004141"/>
    </source>
</evidence>
<keyword evidence="7" id="KW-1185">Reference proteome</keyword>
<feature type="transmembrane region" description="Helical" evidence="5">
    <location>
        <begin position="240"/>
        <end position="261"/>
    </location>
</feature>
<keyword evidence="6" id="KW-0808">Transferase</keyword>
<evidence type="ECO:0000313" key="7">
    <source>
        <dbReference type="Proteomes" id="UP000185812"/>
    </source>
</evidence>
<reference evidence="7" key="1">
    <citation type="submission" date="2016-11" db="EMBL/GenBank/DDBJ databases">
        <authorList>
            <person name="Varghese N."/>
            <person name="Submissions S."/>
        </authorList>
    </citation>
    <scope>NUCLEOTIDE SEQUENCE [LARGE SCALE GENOMIC DNA]</scope>
    <source>
        <strain evidence="7">DSM 22212</strain>
    </source>
</reference>
<dbReference type="Pfam" id="PF01040">
    <property type="entry name" value="UbiA"/>
    <property type="match status" value="1"/>
</dbReference>
<evidence type="ECO:0000256" key="4">
    <source>
        <dbReference type="ARBA" id="ARBA00023136"/>
    </source>
</evidence>
<keyword evidence="3 5" id="KW-1133">Transmembrane helix</keyword>
<feature type="transmembrane region" description="Helical" evidence="5">
    <location>
        <begin position="192"/>
        <end position="209"/>
    </location>
</feature>
<accession>A0A1M6XVS7</accession>
<evidence type="ECO:0000256" key="2">
    <source>
        <dbReference type="ARBA" id="ARBA00022692"/>
    </source>
</evidence>
<keyword evidence="2 5" id="KW-0812">Transmembrane</keyword>
<dbReference type="GO" id="GO:0016020">
    <property type="term" value="C:membrane"/>
    <property type="evidence" value="ECO:0007669"/>
    <property type="project" value="UniProtKB-SubCell"/>
</dbReference>
<protein>
    <submittedName>
        <fullName evidence="6">4-hydroxybenzoate polyprenyltransferase</fullName>
    </submittedName>
</protein>
<evidence type="ECO:0000256" key="3">
    <source>
        <dbReference type="ARBA" id="ARBA00022989"/>
    </source>
</evidence>
<feature type="transmembrane region" description="Helical" evidence="5">
    <location>
        <begin position="90"/>
        <end position="107"/>
    </location>
</feature>
<keyword evidence="4 5" id="KW-0472">Membrane</keyword>
<dbReference type="EMBL" id="FRAU01000013">
    <property type="protein sequence ID" value="SHL09968.1"/>
    <property type="molecule type" value="Genomic_DNA"/>
</dbReference>
<organism evidence="6 7">
    <name type="scientific">Rhodothermus profundi</name>
    <dbReference type="NCBI Taxonomy" id="633813"/>
    <lineage>
        <taxon>Bacteria</taxon>
        <taxon>Pseudomonadati</taxon>
        <taxon>Rhodothermota</taxon>
        <taxon>Rhodothermia</taxon>
        <taxon>Rhodothermales</taxon>
        <taxon>Rhodothermaceae</taxon>
        <taxon>Rhodothermus</taxon>
    </lineage>
</organism>
<gene>
    <name evidence="6" type="ORF">SAMN04488087_2718</name>
</gene>
<feature type="transmembrane region" description="Helical" evidence="5">
    <location>
        <begin position="67"/>
        <end position="84"/>
    </location>
</feature>
<evidence type="ECO:0000256" key="5">
    <source>
        <dbReference type="SAM" id="Phobius"/>
    </source>
</evidence>
<evidence type="ECO:0000313" key="6">
    <source>
        <dbReference type="EMBL" id="SHL09968.1"/>
    </source>
</evidence>
<proteinExistence type="predicted"/>